<name>A0A084VT85_ANOSI</name>
<dbReference type="Proteomes" id="UP000030765">
    <property type="component" value="Unassembled WGS sequence"/>
</dbReference>
<dbReference type="EMBL" id="ATLV01016274">
    <property type="status" value="NOT_ANNOTATED_CDS"/>
    <property type="molecule type" value="Genomic_DNA"/>
</dbReference>
<keyword evidence="3" id="KW-1185">Reference proteome</keyword>
<dbReference type="VEuPathDB" id="VectorBase:ASIC008741"/>
<sequence length="146" mass="16553">MDRDLEGKGAEVRSYAGKANKSSLLLRLLRLDVFLRSNPPWSVSIEGSFQCDLIVHVRHRPGVSPRSRTPESVVIAMVDRDAHRTHHPAEVSGTTTPFRFVDGNLSVRTVRRARHWPDRTESCRVQASTELRWLMMIVAYGGTMED</sequence>
<organism evidence="1">
    <name type="scientific">Anopheles sinensis</name>
    <name type="common">Mosquito</name>
    <dbReference type="NCBI Taxonomy" id="74873"/>
    <lineage>
        <taxon>Eukaryota</taxon>
        <taxon>Metazoa</taxon>
        <taxon>Ecdysozoa</taxon>
        <taxon>Arthropoda</taxon>
        <taxon>Hexapoda</taxon>
        <taxon>Insecta</taxon>
        <taxon>Pterygota</taxon>
        <taxon>Neoptera</taxon>
        <taxon>Endopterygota</taxon>
        <taxon>Diptera</taxon>
        <taxon>Nematocera</taxon>
        <taxon>Culicoidea</taxon>
        <taxon>Culicidae</taxon>
        <taxon>Anophelinae</taxon>
        <taxon>Anopheles</taxon>
    </lineage>
</organism>
<dbReference type="EMBL" id="KE525074">
    <property type="protein sequence ID" value="KFB41179.1"/>
    <property type="molecule type" value="Genomic_DNA"/>
</dbReference>
<accession>A0A084VT85</accession>
<proteinExistence type="predicted"/>
<reference evidence="2" key="2">
    <citation type="submission" date="2020-05" db="UniProtKB">
        <authorList>
            <consortium name="EnsemblMetazoa"/>
        </authorList>
    </citation>
    <scope>IDENTIFICATION</scope>
</reference>
<protein>
    <submittedName>
        <fullName evidence="1 2">Ras-GEF domain-containing family member 1B-A-like protein</fullName>
    </submittedName>
</protein>
<reference evidence="1 3" key="1">
    <citation type="journal article" date="2014" name="BMC Genomics">
        <title>Genome sequence of Anopheles sinensis provides insight into genetics basis of mosquito competence for malaria parasites.</title>
        <authorList>
            <person name="Zhou D."/>
            <person name="Zhang D."/>
            <person name="Ding G."/>
            <person name="Shi L."/>
            <person name="Hou Q."/>
            <person name="Ye Y."/>
            <person name="Xu Y."/>
            <person name="Zhou H."/>
            <person name="Xiong C."/>
            <person name="Li S."/>
            <person name="Yu J."/>
            <person name="Hong S."/>
            <person name="Yu X."/>
            <person name="Zou P."/>
            <person name="Chen C."/>
            <person name="Chang X."/>
            <person name="Wang W."/>
            <person name="Lv Y."/>
            <person name="Sun Y."/>
            <person name="Ma L."/>
            <person name="Shen B."/>
            <person name="Zhu C."/>
        </authorList>
    </citation>
    <scope>NUCLEOTIDE SEQUENCE [LARGE SCALE GENOMIC DNA]</scope>
</reference>
<evidence type="ECO:0000313" key="3">
    <source>
        <dbReference type="Proteomes" id="UP000030765"/>
    </source>
</evidence>
<evidence type="ECO:0000313" key="1">
    <source>
        <dbReference type="EMBL" id="KFB41179.1"/>
    </source>
</evidence>
<evidence type="ECO:0000313" key="2">
    <source>
        <dbReference type="EnsemblMetazoa" id="ASIC008741-PA"/>
    </source>
</evidence>
<gene>
    <name evidence="1" type="ORF">ZHAS_00008741</name>
</gene>
<dbReference type="AlphaFoldDB" id="A0A084VT85"/>
<dbReference type="EnsemblMetazoa" id="ASIC008741-RA">
    <property type="protein sequence ID" value="ASIC008741-PA"/>
    <property type="gene ID" value="ASIC008741"/>
</dbReference>